<dbReference type="SMART" id="SM00388">
    <property type="entry name" value="HisKA"/>
    <property type="match status" value="1"/>
</dbReference>
<dbReference type="OrthoDB" id="9121563at2"/>
<keyword evidence="5 8" id="KW-0418">Kinase</keyword>
<dbReference type="Pfam" id="PF02518">
    <property type="entry name" value="HATPase_c"/>
    <property type="match status" value="1"/>
</dbReference>
<dbReference type="InterPro" id="IPR003594">
    <property type="entry name" value="HATPase_dom"/>
</dbReference>
<comment type="caution">
    <text evidence="8">The sequence shown here is derived from an EMBL/GenBank/DDBJ whole genome shotgun (WGS) entry which is preliminary data.</text>
</comment>
<dbReference type="RefSeq" id="WP_061609584.1">
    <property type="nucleotide sequence ID" value="NZ_JEMA01000617.1"/>
</dbReference>
<sequence length="387" mass="41577">MAGVTAVDASLLAALDKLVLERLDDGAFVVRGQPPPWFLRLGIPPPRREAPLPIDSALPFLEVFLPEAERAWPTEGRIAQSDSWTQMTDDGEALHLEATALRVGSSRLLVVTRSDALLHERRRVLQRARELRLLHEALSREVERKDVLVHCIVHDLSGPLNSLLGALSLLQEQPLPERSGALAGVALKAALRQRELIREILDTFAAEGAALDAASGDLAEVADLRVTVAQVVEALLPMACSRGVRLEGPPALVDGPPWSVVGEERRLARVISNLVENALRFTAARGAVRVLVHDEPGWARVAVEDEGPGVSPSIAPHLFQKFAHGRDPGAGSGLGLYGARIAVERWGGAIGHEPRPEGGARFWLRLRRAGAAGGARGAGTHGEAQRE</sequence>
<dbReference type="EC" id="2.7.13.3" evidence="2"/>
<evidence type="ECO:0000256" key="4">
    <source>
        <dbReference type="ARBA" id="ARBA00022679"/>
    </source>
</evidence>
<gene>
    <name evidence="8" type="ORF">BE15_15615</name>
</gene>
<dbReference type="CDD" id="cd00075">
    <property type="entry name" value="HATPase"/>
    <property type="match status" value="1"/>
</dbReference>
<keyword evidence="6" id="KW-0902">Two-component regulatory system</keyword>
<evidence type="ECO:0000256" key="3">
    <source>
        <dbReference type="ARBA" id="ARBA00022553"/>
    </source>
</evidence>
<evidence type="ECO:0000259" key="7">
    <source>
        <dbReference type="PROSITE" id="PS50109"/>
    </source>
</evidence>
<dbReference type="InterPro" id="IPR005467">
    <property type="entry name" value="His_kinase_dom"/>
</dbReference>
<protein>
    <recommendedName>
        <fullName evidence="2">histidine kinase</fullName>
        <ecNumber evidence="2">2.7.13.3</ecNumber>
    </recommendedName>
</protein>
<evidence type="ECO:0000256" key="1">
    <source>
        <dbReference type="ARBA" id="ARBA00000085"/>
    </source>
</evidence>
<dbReference type="InterPro" id="IPR036890">
    <property type="entry name" value="HATPase_C_sf"/>
</dbReference>
<dbReference type="PROSITE" id="PS50109">
    <property type="entry name" value="HIS_KIN"/>
    <property type="match status" value="1"/>
</dbReference>
<dbReference type="EMBL" id="JEMA01000617">
    <property type="protein sequence ID" value="KYF67792.1"/>
    <property type="molecule type" value="Genomic_DNA"/>
</dbReference>
<dbReference type="GO" id="GO:0000155">
    <property type="term" value="F:phosphorelay sensor kinase activity"/>
    <property type="evidence" value="ECO:0007669"/>
    <property type="project" value="InterPro"/>
</dbReference>
<dbReference type="AlphaFoldDB" id="A0A150QIW3"/>
<dbReference type="SUPFAM" id="SSF47384">
    <property type="entry name" value="Homodimeric domain of signal transducing histidine kinase"/>
    <property type="match status" value="1"/>
</dbReference>
<dbReference type="PANTHER" id="PTHR43711:SF1">
    <property type="entry name" value="HISTIDINE KINASE 1"/>
    <property type="match status" value="1"/>
</dbReference>
<dbReference type="InterPro" id="IPR003661">
    <property type="entry name" value="HisK_dim/P_dom"/>
</dbReference>
<dbReference type="Proteomes" id="UP000075260">
    <property type="component" value="Unassembled WGS sequence"/>
</dbReference>
<dbReference type="Gene3D" id="3.30.565.10">
    <property type="entry name" value="Histidine kinase-like ATPase, C-terminal domain"/>
    <property type="match status" value="1"/>
</dbReference>
<feature type="domain" description="Histidine kinase" evidence="7">
    <location>
        <begin position="151"/>
        <end position="370"/>
    </location>
</feature>
<name>A0A150QIW3_SORCE</name>
<evidence type="ECO:0000313" key="8">
    <source>
        <dbReference type="EMBL" id="KYF67792.1"/>
    </source>
</evidence>
<dbReference type="Gene3D" id="1.10.287.130">
    <property type="match status" value="1"/>
</dbReference>
<dbReference type="SMART" id="SM00387">
    <property type="entry name" value="HATPase_c"/>
    <property type="match status" value="1"/>
</dbReference>
<reference evidence="8 9" key="1">
    <citation type="submission" date="2014-02" db="EMBL/GenBank/DDBJ databases">
        <title>The small core and large imbalanced accessory genome model reveals a collaborative survival strategy of Sorangium cellulosum strains in nature.</title>
        <authorList>
            <person name="Han K."/>
            <person name="Peng R."/>
            <person name="Blom J."/>
            <person name="Li Y.-Z."/>
        </authorList>
    </citation>
    <scope>NUCLEOTIDE SEQUENCE [LARGE SCALE GENOMIC DNA]</scope>
    <source>
        <strain evidence="8 9">So0008-312</strain>
    </source>
</reference>
<dbReference type="InterPro" id="IPR050736">
    <property type="entry name" value="Sensor_HK_Regulatory"/>
</dbReference>
<evidence type="ECO:0000256" key="5">
    <source>
        <dbReference type="ARBA" id="ARBA00022777"/>
    </source>
</evidence>
<dbReference type="PRINTS" id="PR00344">
    <property type="entry name" value="BCTRLSENSOR"/>
</dbReference>
<dbReference type="PANTHER" id="PTHR43711">
    <property type="entry name" value="TWO-COMPONENT HISTIDINE KINASE"/>
    <property type="match status" value="1"/>
</dbReference>
<evidence type="ECO:0000256" key="2">
    <source>
        <dbReference type="ARBA" id="ARBA00012438"/>
    </source>
</evidence>
<evidence type="ECO:0000256" key="6">
    <source>
        <dbReference type="ARBA" id="ARBA00023012"/>
    </source>
</evidence>
<accession>A0A150QIW3</accession>
<dbReference type="SUPFAM" id="SSF55874">
    <property type="entry name" value="ATPase domain of HSP90 chaperone/DNA topoisomerase II/histidine kinase"/>
    <property type="match status" value="1"/>
</dbReference>
<proteinExistence type="predicted"/>
<keyword evidence="3" id="KW-0597">Phosphoprotein</keyword>
<evidence type="ECO:0000313" key="9">
    <source>
        <dbReference type="Proteomes" id="UP000075260"/>
    </source>
</evidence>
<organism evidence="8 9">
    <name type="scientific">Sorangium cellulosum</name>
    <name type="common">Polyangium cellulosum</name>
    <dbReference type="NCBI Taxonomy" id="56"/>
    <lineage>
        <taxon>Bacteria</taxon>
        <taxon>Pseudomonadati</taxon>
        <taxon>Myxococcota</taxon>
        <taxon>Polyangia</taxon>
        <taxon>Polyangiales</taxon>
        <taxon>Polyangiaceae</taxon>
        <taxon>Sorangium</taxon>
    </lineage>
</organism>
<dbReference type="Pfam" id="PF00512">
    <property type="entry name" value="HisKA"/>
    <property type="match status" value="1"/>
</dbReference>
<dbReference type="InterPro" id="IPR036097">
    <property type="entry name" value="HisK_dim/P_sf"/>
</dbReference>
<comment type="catalytic activity">
    <reaction evidence="1">
        <text>ATP + protein L-histidine = ADP + protein N-phospho-L-histidine.</text>
        <dbReference type="EC" id="2.7.13.3"/>
    </reaction>
</comment>
<keyword evidence="4" id="KW-0808">Transferase</keyword>
<dbReference type="InterPro" id="IPR004358">
    <property type="entry name" value="Sig_transdc_His_kin-like_C"/>
</dbReference>